<comment type="caution">
    <text evidence="1">The sequence shown here is derived from an EMBL/GenBank/DDBJ whole genome shotgun (WGS) entry which is preliminary data.</text>
</comment>
<organism evidence="1 2">
    <name type="scientific">Rhodovibrio sodomensis</name>
    <dbReference type="NCBI Taxonomy" id="1088"/>
    <lineage>
        <taxon>Bacteria</taxon>
        <taxon>Pseudomonadati</taxon>
        <taxon>Pseudomonadota</taxon>
        <taxon>Alphaproteobacteria</taxon>
        <taxon>Rhodospirillales</taxon>
        <taxon>Rhodovibrionaceae</taxon>
        <taxon>Rhodovibrio</taxon>
    </lineage>
</organism>
<protein>
    <recommendedName>
        <fullName evidence="3">J domain-containing protein</fullName>
    </recommendedName>
</protein>
<gene>
    <name evidence="1" type="ORF">CKO28_03295</name>
</gene>
<evidence type="ECO:0008006" key="3">
    <source>
        <dbReference type="Google" id="ProtNLM"/>
    </source>
</evidence>
<evidence type="ECO:0000313" key="2">
    <source>
        <dbReference type="Proteomes" id="UP001296873"/>
    </source>
</evidence>
<accession>A0ABS1DCE9</accession>
<evidence type="ECO:0000313" key="1">
    <source>
        <dbReference type="EMBL" id="MBK1667070.1"/>
    </source>
</evidence>
<name>A0ABS1DCE9_9PROT</name>
<keyword evidence="2" id="KW-1185">Reference proteome</keyword>
<dbReference type="EMBL" id="NRRL01000003">
    <property type="protein sequence ID" value="MBK1667070.1"/>
    <property type="molecule type" value="Genomic_DNA"/>
</dbReference>
<dbReference type="Proteomes" id="UP001296873">
    <property type="component" value="Unassembled WGS sequence"/>
</dbReference>
<proteinExistence type="predicted"/>
<reference evidence="1 2" key="1">
    <citation type="journal article" date="2020" name="Microorganisms">
        <title>Osmotic Adaptation and Compatible Solute Biosynthesis of Phototrophic Bacteria as Revealed from Genome Analyses.</title>
        <authorList>
            <person name="Imhoff J.F."/>
            <person name="Rahn T."/>
            <person name="Kunzel S."/>
            <person name="Keller A."/>
            <person name="Neulinger S.C."/>
        </authorList>
    </citation>
    <scope>NUCLEOTIDE SEQUENCE [LARGE SCALE GENOMIC DNA]</scope>
    <source>
        <strain evidence="1 2">DSM 9895</strain>
    </source>
</reference>
<sequence length="106" mass="12181">MSPQTIDLYRIDPSASPADRPLLNSARALLLSHHPDTYRAFLLMSASYTPEQRLRLLRAFDELMQGPRPAARLIEILREHPTELDALESLLCRRHADYLVDQHSYA</sequence>
<dbReference type="RefSeq" id="WP_200339131.1">
    <property type="nucleotide sequence ID" value="NZ_NRRL01000003.1"/>
</dbReference>